<dbReference type="InterPro" id="IPR002024">
    <property type="entry name" value="Bacterioferritin"/>
</dbReference>
<keyword evidence="3" id="KW-0408">Iron</keyword>
<proteinExistence type="inferred from homology"/>
<keyword evidence="7" id="KW-1185">Reference proteome</keyword>
<evidence type="ECO:0000313" key="6">
    <source>
        <dbReference type="EMBL" id="OOR98886.1"/>
    </source>
</evidence>
<accession>A0A1T0ARU2</accession>
<sequence>MKDVQKTIQFLQKAATRLSAVALNHKIASKIFESQGFSKLAEKYAEHSASEMGFVEQFYERILDLDGEIQQEAVPAEQVPHDVEAYFQYDLQVSLDGVPQIEAAINSGIFDITTLELMKAYYQDEEEDLNWTKAQLDLIKLIGKQNYLVNQL</sequence>
<reference evidence="6 7" key="1">
    <citation type="submission" date="2017-02" db="EMBL/GenBank/DDBJ databases">
        <title>Draft genome sequence of Haemophilus paracuniculus CCUG 43573 type strain.</title>
        <authorList>
            <person name="Engstrom-Jakobsson H."/>
            <person name="Salva-Serra F."/>
            <person name="Thorell K."/>
            <person name="Gonzales-Siles L."/>
            <person name="Karlsson R."/>
            <person name="Boulund F."/>
            <person name="Engstrand L."/>
            <person name="Kristiansson E."/>
            <person name="Moore E."/>
        </authorList>
    </citation>
    <scope>NUCLEOTIDE SEQUENCE [LARGE SCALE GENOMIC DNA]</scope>
    <source>
        <strain evidence="6 7">CCUG 43573</strain>
    </source>
</reference>
<dbReference type="AlphaFoldDB" id="A0A1T0ARU2"/>
<dbReference type="Gene3D" id="1.20.1260.10">
    <property type="match status" value="1"/>
</dbReference>
<evidence type="ECO:0000313" key="7">
    <source>
        <dbReference type="Proteomes" id="UP000190867"/>
    </source>
</evidence>
<dbReference type="SUPFAM" id="SSF47240">
    <property type="entry name" value="Ferritin-like"/>
    <property type="match status" value="1"/>
</dbReference>
<comment type="catalytic activity">
    <reaction evidence="4">
        <text>Fe(2+)(in) = Fe(2+)(out)</text>
        <dbReference type="Rhea" id="RHEA:28486"/>
        <dbReference type="ChEBI" id="CHEBI:29033"/>
    </reaction>
</comment>
<comment type="caution">
    <text evidence="6">The sequence shown here is derived from an EMBL/GenBank/DDBJ whole genome shotgun (WGS) entry which is preliminary data.</text>
</comment>
<feature type="domain" description="Ferritin/DPS" evidence="5">
    <location>
        <begin position="9"/>
        <end position="142"/>
    </location>
</feature>
<dbReference type="OrthoDB" id="9800505at2"/>
<evidence type="ECO:0000259" key="5">
    <source>
        <dbReference type="Pfam" id="PF00210"/>
    </source>
</evidence>
<dbReference type="InterPro" id="IPR008331">
    <property type="entry name" value="Ferritin_DPS_dom"/>
</dbReference>
<keyword evidence="2" id="KW-0409">Iron storage</keyword>
<dbReference type="GO" id="GO:0006879">
    <property type="term" value="P:intracellular iron ion homeostasis"/>
    <property type="evidence" value="ECO:0007669"/>
    <property type="project" value="UniProtKB-KW"/>
</dbReference>
<dbReference type="GO" id="GO:0008199">
    <property type="term" value="F:ferric iron binding"/>
    <property type="evidence" value="ECO:0007669"/>
    <property type="project" value="InterPro"/>
</dbReference>
<protein>
    <submittedName>
        <fullName evidence="6">Bacterioferritin</fullName>
    </submittedName>
</protein>
<dbReference type="RefSeq" id="WP_078237030.1">
    <property type="nucleotide sequence ID" value="NZ_MUYA01000008.1"/>
</dbReference>
<dbReference type="Proteomes" id="UP000190867">
    <property type="component" value="Unassembled WGS sequence"/>
</dbReference>
<organism evidence="6 7">
    <name type="scientific">Haemophilus paracuniculus</name>
    <dbReference type="NCBI Taxonomy" id="734"/>
    <lineage>
        <taxon>Bacteria</taxon>
        <taxon>Pseudomonadati</taxon>
        <taxon>Pseudomonadota</taxon>
        <taxon>Gammaproteobacteria</taxon>
        <taxon>Pasteurellales</taxon>
        <taxon>Pasteurellaceae</taxon>
        <taxon>Haemophilus</taxon>
    </lineage>
</organism>
<dbReference type="EMBL" id="MUYA01000008">
    <property type="protein sequence ID" value="OOR98886.1"/>
    <property type="molecule type" value="Genomic_DNA"/>
</dbReference>
<evidence type="ECO:0000256" key="4">
    <source>
        <dbReference type="ARBA" id="ARBA00036243"/>
    </source>
</evidence>
<dbReference type="InterPro" id="IPR009078">
    <property type="entry name" value="Ferritin-like_SF"/>
</dbReference>
<name>A0A1T0ARU2_9PAST</name>
<evidence type="ECO:0000256" key="2">
    <source>
        <dbReference type="ARBA" id="ARBA00022434"/>
    </source>
</evidence>
<gene>
    <name evidence="6" type="ORF">B0187_06380</name>
</gene>
<dbReference type="PRINTS" id="PR00601">
    <property type="entry name" value="BACFERRITIN"/>
</dbReference>
<dbReference type="STRING" id="734.B0187_06380"/>
<dbReference type="InterPro" id="IPR012347">
    <property type="entry name" value="Ferritin-like"/>
</dbReference>
<evidence type="ECO:0000256" key="3">
    <source>
        <dbReference type="ARBA" id="ARBA00023004"/>
    </source>
</evidence>
<comment type="similarity">
    <text evidence="1">Belongs to the bacterioferritin family.</text>
</comment>
<dbReference type="Pfam" id="PF00210">
    <property type="entry name" value="Ferritin"/>
    <property type="match status" value="1"/>
</dbReference>
<evidence type="ECO:0000256" key="1">
    <source>
        <dbReference type="ARBA" id="ARBA00008093"/>
    </source>
</evidence>
<dbReference type="GO" id="GO:0006826">
    <property type="term" value="P:iron ion transport"/>
    <property type="evidence" value="ECO:0007669"/>
    <property type="project" value="InterPro"/>
</dbReference>